<protein>
    <recommendedName>
        <fullName evidence="2">Fungal-type protein kinase domain-containing protein</fullName>
    </recommendedName>
</protein>
<accession>A0A0D0BC05</accession>
<organism evidence="3 4">
    <name type="scientific">Suillus luteus UH-Slu-Lm8-n1</name>
    <dbReference type="NCBI Taxonomy" id="930992"/>
    <lineage>
        <taxon>Eukaryota</taxon>
        <taxon>Fungi</taxon>
        <taxon>Dikarya</taxon>
        <taxon>Basidiomycota</taxon>
        <taxon>Agaricomycotina</taxon>
        <taxon>Agaricomycetes</taxon>
        <taxon>Agaricomycetidae</taxon>
        <taxon>Boletales</taxon>
        <taxon>Suillineae</taxon>
        <taxon>Suillaceae</taxon>
        <taxon>Suillus</taxon>
    </lineage>
</organism>
<dbReference type="SUPFAM" id="SSF56112">
    <property type="entry name" value="Protein kinase-like (PK-like)"/>
    <property type="match status" value="1"/>
</dbReference>
<evidence type="ECO:0000313" key="3">
    <source>
        <dbReference type="EMBL" id="KIK40978.1"/>
    </source>
</evidence>
<dbReference type="AlphaFoldDB" id="A0A0D0BC05"/>
<dbReference type="OrthoDB" id="2691104at2759"/>
<dbReference type="InterPro" id="IPR040976">
    <property type="entry name" value="Pkinase_fungal"/>
</dbReference>
<evidence type="ECO:0000313" key="4">
    <source>
        <dbReference type="Proteomes" id="UP000054485"/>
    </source>
</evidence>
<gene>
    <name evidence="3" type="ORF">CY34DRAFT_13333</name>
</gene>
<dbReference type="PANTHER" id="PTHR38248:SF2">
    <property type="entry name" value="FUNK1 11"/>
    <property type="match status" value="1"/>
</dbReference>
<dbReference type="InterPro" id="IPR011009">
    <property type="entry name" value="Kinase-like_dom_sf"/>
</dbReference>
<reference evidence="4" key="2">
    <citation type="submission" date="2015-01" db="EMBL/GenBank/DDBJ databases">
        <title>Evolutionary Origins and Diversification of the Mycorrhizal Mutualists.</title>
        <authorList>
            <consortium name="DOE Joint Genome Institute"/>
            <consortium name="Mycorrhizal Genomics Consortium"/>
            <person name="Kohler A."/>
            <person name="Kuo A."/>
            <person name="Nagy L.G."/>
            <person name="Floudas D."/>
            <person name="Copeland A."/>
            <person name="Barry K.W."/>
            <person name="Cichocki N."/>
            <person name="Veneault-Fourrey C."/>
            <person name="LaButti K."/>
            <person name="Lindquist E.A."/>
            <person name="Lipzen A."/>
            <person name="Lundell T."/>
            <person name="Morin E."/>
            <person name="Murat C."/>
            <person name="Riley R."/>
            <person name="Ohm R."/>
            <person name="Sun H."/>
            <person name="Tunlid A."/>
            <person name="Henrissat B."/>
            <person name="Grigoriev I.V."/>
            <person name="Hibbett D.S."/>
            <person name="Martin F."/>
        </authorList>
    </citation>
    <scope>NUCLEOTIDE SEQUENCE [LARGE SCALE GENOMIC DNA]</scope>
    <source>
        <strain evidence="4">UH-Slu-Lm8-n1</strain>
    </source>
</reference>
<keyword evidence="4" id="KW-1185">Reference proteome</keyword>
<feature type="region of interest" description="Disordered" evidence="1">
    <location>
        <begin position="24"/>
        <end position="44"/>
    </location>
</feature>
<name>A0A0D0BC05_9AGAM</name>
<feature type="domain" description="Fungal-type protein kinase" evidence="2">
    <location>
        <begin position="78"/>
        <end position="161"/>
    </location>
</feature>
<sequence>MPLSESVTDRGCVCLNKQHAVGSNIDTPHHNRHNSTNQLWPEEERESEAKILQKVYEIAKKDTEGKMKHHVPEMLKGQKLLSAWWDIVVCHYALWGNDVHHRDINPSNLMVYKTLDSPSGLERTGTVPVMAIELLPKEAIEGKVKHLYRHDTESFLWVLTWSSLRYKEGQLLRKGKPLDEWLKLDAIECHDEKTGF</sequence>
<evidence type="ECO:0000256" key="1">
    <source>
        <dbReference type="SAM" id="MobiDB-lite"/>
    </source>
</evidence>
<reference evidence="3 4" key="1">
    <citation type="submission" date="2014-04" db="EMBL/GenBank/DDBJ databases">
        <authorList>
            <consortium name="DOE Joint Genome Institute"/>
            <person name="Kuo A."/>
            <person name="Ruytinx J."/>
            <person name="Rineau F."/>
            <person name="Colpaert J."/>
            <person name="Kohler A."/>
            <person name="Nagy L.G."/>
            <person name="Floudas D."/>
            <person name="Copeland A."/>
            <person name="Barry K.W."/>
            <person name="Cichocki N."/>
            <person name="Veneault-Fourrey C."/>
            <person name="LaButti K."/>
            <person name="Lindquist E.A."/>
            <person name="Lipzen A."/>
            <person name="Lundell T."/>
            <person name="Morin E."/>
            <person name="Murat C."/>
            <person name="Sun H."/>
            <person name="Tunlid A."/>
            <person name="Henrissat B."/>
            <person name="Grigoriev I.V."/>
            <person name="Hibbett D.S."/>
            <person name="Martin F."/>
            <person name="Nordberg H.P."/>
            <person name="Cantor M.N."/>
            <person name="Hua S.X."/>
        </authorList>
    </citation>
    <scope>NUCLEOTIDE SEQUENCE [LARGE SCALE GENOMIC DNA]</scope>
    <source>
        <strain evidence="3 4">UH-Slu-Lm8-n1</strain>
    </source>
</reference>
<dbReference type="EMBL" id="KN835283">
    <property type="protein sequence ID" value="KIK40978.1"/>
    <property type="molecule type" value="Genomic_DNA"/>
</dbReference>
<dbReference type="InParanoid" id="A0A0D0BC05"/>
<dbReference type="HOGENOM" id="CLU_1391050_0_0_1"/>
<dbReference type="PANTHER" id="PTHR38248">
    <property type="entry name" value="FUNK1 6"/>
    <property type="match status" value="1"/>
</dbReference>
<dbReference type="Proteomes" id="UP000054485">
    <property type="component" value="Unassembled WGS sequence"/>
</dbReference>
<dbReference type="Pfam" id="PF17667">
    <property type="entry name" value="Pkinase_fungal"/>
    <property type="match status" value="1"/>
</dbReference>
<evidence type="ECO:0000259" key="2">
    <source>
        <dbReference type="Pfam" id="PF17667"/>
    </source>
</evidence>
<proteinExistence type="predicted"/>
<dbReference type="STRING" id="930992.A0A0D0BC05"/>